<accession>A0A5Q4ZNM1</accession>
<reference evidence="1" key="1">
    <citation type="submission" date="2019-09" db="EMBL/GenBank/DDBJ databases">
        <authorList>
            <person name="Hjerde E."/>
        </authorList>
    </citation>
    <scope>NUCLEOTIDE SEQUENCE</scope>
    <source>
        <strain evidence="1">06/09/160</strain>
    </source>
</reference>
<name>A0A5Q4ZNM1_9GAMM</name>
<organism evidence="1">
    <name type="scientific">Aliivibrio wodanis</name>
    <dbReference type="NCBI Taxonomy" id="80852"/>
    <lineage>
        <taxon>Bacteria</taxon>
        <taxon>Pseudomonadati</taxon>
        <taxon>Pseudomonadota</taxon>
        <taxon>Gammaproteobacteria</taxon>
        <taxon>Vibrionales</taxon>
        <taxon>Vibrionaceae</taxon>
        <taxon>Aliivibrio</taxon>
    </lineage>
</organism>
<dbReference type="AlphaFoldDB" id="A0A5Q4ZNM1"/>
<protein>
    <submittedName>
        <fullName evidence="1">Uncharacterized protein</fullName>
    </submittedName>
</protein>
<proteinExistence type="predicted"/>
<gene>
    <name evidence="1" type="ORF">AW0309160_01177</name>
</gene>
<dbReference type="EMBL" id="LR721750">
    <property type="protein sequence ID" value="VVV03794.1"/>
    <property type="molecule type" value="Genomic_DNA"/>
</dbReference>
<evidence type="ECO:0000313" key="1">
    <source>
        <dbReference type="EMBL" id="VVV03794.1"/>
    </source>
</evidence>
<sequence length="52" mass="5822">MQIDGHHTLTYFVAANRFPSAGLPLQKPPRIDKAVRKNTSSTFLSIILTVIR</sequence>